<evidence type="ECO:0000313" key="7">
    <source>
        <dbReference type="EMBL" id="EER04078.1"/>
    </source>
</evidence>
<dbReference type="Proteomes" id="UP000007800">
    <property type="component" value="Unassembled WGS sequence"/>
</dbReference>
<organism evidence="8">
    <name type="scientific">Perkinsus marinus (strain ATCC 50983 / TXsc)</name>
    <dbReference type="NCBI Taxonomy" id="423536"/>
    <lineage>
        <taxon>Eukaryota</taxon>
        <taxon>Sar</taxon>
        <taxon>Alveolata</taxon>
        <taxon>Perkinsozoa</taxon>
        <taxon>Perkinsea</taxon>
        <taxon>Perkinsida</taxon>
        <taxon>Perkinsidae</taxon>
        <taxon>Perkinsus</taxon>
    </lineage>
</organism>
<evidence type="ECO:0000256" key="5">
    <source>
        <dbReference type="RuleBase" id="RU003345"/>
    </source>
</evidence>
<dbReference type="InterPro" id="IPR016163">
    <property type="entry name" value="Ald_DH_C"/>
</dbReference>
<dbReference type="FunFam" id="3.40.605.10:FF:000007">
    <property type="entry name" value="NAD/NADP-dependent betaine aldehyde dehydrogenase"/>
    <property type="match status" value="1"/>
</dbReference>
<dbReference type="AlphaFoldDB" id="C5LGN3"/>
<dbReference type="InterPro" id="IPR016161">
    <property type="entry name" value="Ald_DH/histidinol_DH"/>
</dbReference>
<dbReference type="Pfam" id="PF00171">
    <property type="entry name" value="Aldedh"/>
    <property type="match status" value="1"/>
</dbReference>
<keyword evidence="3" id="KW-0520">NAD</keyword>
<dbReference type="InParanoid" id="C5LGN3"/>
<dbReference type="PROSITE" id="PS00687">
    <property type="entry name" value="ALDEHYDE_DEHYDR_GLU"/>
    <property type="match status" value="1"/>
</dbReference>
<sequence length="531" mass="57615">MADHKIEYHIPSSTPWVKELARKDMVTTESRAGVEYVVLPPNVPRRVSVDDAKPGLPIIENFVDGVTVSSGSRLLLENVNPANGRVVGYVRASVVDDAVGAIESAHKAFLGGNWSKMSRNGRAEVLERIADLVAENKEKLAALETEDTGKPLSVVSRDAVGVGIYVRFPHLSSGVSYTLLLVISDVLSYTKRSPLGVCVLIAPWNLPLYLMTWKIAPCIASGNTCVCKPTELASSTLAELVKLISSDATIGPKMRGVINVVNGRGEDLGAVLCTHPLVRAVSFTGGTTTGRKIAGLTGPHLKKLSLELGGKNATIVWRDAPIESEQMMTAVVRSAFANSGQICLCGSRLLVHEEIYDRFTSAFVSEAAKLRIGDPLEPTTTTGPLISREHAWRVHNFVLWSLQANPGARVLLGGPDAYDGESIFEEVDITCFQEFFGPVVSVHKFSTEEECIRLANCSCYGLAGSIWIKDFSVAHRLARDIDTGMLWINTWMERDLNTPFGGVKQSGLGREGGDYSMSFYSKEKDVTMSLS</sequence>
<evidence type="ECO:0000313" key="8">
    <source>
        <dbReference type="Proteomes" id="UP000007800"/>
    </source>
</evidence>
<proteinExistence type="inferred from homology"/>
<dbReference type="GO" id="GO:0004029">
    <property type="term" value="F:aldehyde dehydrogenase (NAD+) activity"/>
    <property type="evidence" value="ECO:0007669"/>
    <property type="project" value="TreeGrafter"/>
</dbReference>
<dbReference type="InterPro" id="IPR015590">
    <property type="entry name" value="Aldehyde_DH_dom"/>
</dbReference>
<dbReference type="GeneID" id="9045164"/>
<accession>C5LGN3</accession>
<evidence type="ECO:0000256" key="4">
    <source>
        <dbReference type="PROSITE-ProRule" id="PRU10007"/>
    </source>
</evidence>
<comment type="similarity">
    <text evidence="1 5">Belongs to the aldehyde dehydrogenase family.</text>
</comment>
<dbReference type="InterPro" id="IPR029510">
    <property type="entry name" value="Ald_DH_CS_GLU"/>
</dbReference>
<gene>
    <name evidence="7" type="ORF">Pmar_PMAR023063</name>
</gene>
<dbReference type="PANTHER" id="PTHR43720:SF2">
    <property type="entry name" value="2-AMINOMUCONIC SEMIALDEHYDE DEHYDROGENASE"/>
    <property type="match status" value="1"/>
</dbReference>
<reference evidence="7 8" key="1">
    <citation type="submission" date="2008-07" db="EMBL/GenBank/DDBJ databases">
        <authorList>
            <person name="El-Sayed N."/>
            <person name="Caler E."/>
            <person name="Inman J."/>
            <person name="Amedeo P."/>
            <person name="Hass B."/>
            <person name="Wortman J."/>
        </authorList>
    </citation>
    <scope>NUCLEOTIDE SEQUENCE [LARGE SCALE GENOMIC DNA]</scope>
    <source>
        <strain evidence="8">ATCC 50983 / TXsc</strain>
    </source>
</reference>
<dbReference type="OMA" id="INGGPFN"/>
<evidence type="ECO:0000256" key="2">
    <source>
        <dbReference type="ARBA" id="ARBA00023002"/>
    </source>
</evidence>
<dbReference type="InterPro" id="IPR016160">
    <property type="entry name" value="Ald_DH_CS_CYS"/>
</dbReference>
<evidence type="ECO:0000256" key="1">
    <source>
        <dbReference type="ARBA" id="ARBA00009986"/>
    </source>
</evidence>
<dbReference type="InterPro" id="IPR016162">
    <property type="entry name" value="Ald_DH_N"/>
</dbReference>
<dbReference type="RefSeq" id="XP_002772262.1">
    <property type="nucleotide sequence ID" value="XM_002772216.1"/>
</dbReference>
<keyword evidence="8" id="KW-1185">Reference proteome</keyword>
<feature type="active site" evidence="4">
    <location>
        <position position="307"/>
    </location>
</feature>
<name>C5LGN3_PERM5</name>
<evidence type="ECO:0000259" key="6">
    <source>
        <dbReference type="Pfam" id="PF00171"/>
    </source>
</evidence>
<dbReference type="Gene3D" id="3.40.605.10">
    <property type="entry name" value="Aldehyde Dehydrogenase, Chain A, domain 1"/>
    <property type="match status" value="1"/>
</dbReference>
<evidence type="ECO:0000256" key="3">
    <source>
        <dbReference type="ARBA" id="ARBA00023027"/>
    </source>
</evidence>
<protein>
    <submittedName>
        <fullName evidence="7">2-hydroxymuconic semialdehyde dehydrogenase, putative</fullName>
    </submittedName>
</protein>
<dbReference type="GO" id="GO:0006598">
    <property type="term" value="P:polyamine catabolic process"/>
    <property type="evidence" value="ECO:0007669"/>
    <property type="project" value="TreeGrafter"/>
</dbReference>
<dbReference type="EMBL" id="GG681874">
    <property type="protein sequence ID" value="EER04078.1"/>
    <property type="molecule type" value="Genomic_DNA"/>
</dbReference>
<dbReference type="Gene3D" id="3.40.309.10">
    <property type="entry name" value="Aldehyde Dehydrogenase, Chain A, domain 2"/>
    <property type="match status" value="1"/>
</dbReference>
<dbReference type="SUPFAM" id="SSF53720">
    <property type="entry name" value="ALDH-like"/>
    <property type="match status" value="1"/>
</dbReference>
<dbReference type="PROSITE" id="PS00070">
    <property type="entry name" value="ALDEHYDE_DEHYDR_CYS"/>
    <property type="match status" value="1"/>
</dbReference>
<feature type="domain" description="Aldehyde dehydrogenase" evidence="6">
    <location>
        <begin position="74"/>
        <end position="526"/>
    </location>
</feature>
<dbReference type="PANTHER" id="PTHR43720">
    <property type="entry name" value="2-AMINOMUCONIC SEMIALDEHYDE DEHYDROGENASE"/>
    <property type="match status" value="1"/>
</dbReference>
<keyword evidence="2 5" id="KW-0560">Oxidoreductase</keyword>
<dbReference type="OrthoDB" id="310895at2759"/>